<dbReference type="GO" id="GO:1990072">
    <property type="term" value="C:TRAPPIII protein complex"/>
    <property type="evidence" value="ECO:0007669"/>
    <property type="project" value="TreeGrafter"/>
</dbReference>
<gene>
    <name evidence="1" type="ORF">MVES_000969</name>
</gene>
<dbReference type="STRING" id="2020962.A0A2N1JFE6"/>
<protein>
    <submittedName>
        <fullName evidence="1">Uncharacterized protein</fullName>
    </submittedName>
</protein>
<proteinExistence type="predicted"/>
<evidence type="ECO:0000313" key="2">
    <source>
        <dbReference type="Proteomes" id="UP000232875"/>
    </source>
</evidence>
<dbReference type="Pfam" id="PF12739">
    <property type="entry name" value="TRAPPC-Trs85"/>
    <property type="match status" value="1"/>
</dbReference>
<dbReference type="PANTHER" id="PTHR12975:SF6">
    <property type="entry name" value="TRAFFICKING PROTEIN PARTICLE COMPLEX SUBUNIT 8"/>
    <property type="match status" value="1"/>
</dbReference>
<dbReference type="EMBL" id="KZ454988">
    <property type="protein sequence ID" value="PKI85259.1"/>
    <property type="molecule type" value="Genomic_DNA"/>
</dbReference>
<organism evidence="1 2">
    <name type="scientific">Malassezia vespertilionis</name>
    <dbReference type="NCBI Taxonomy" id="2020962"/>
    <lineage>
        <taxon>Eukaryota</taxon>
        <taxon>Fungi</taxon>
        <taxon>Dikarya</taxon>
        <taxon>Basidiomycota</taxon>
        <taxon>Ustilaginomycotina</taxon>
        <taxon>Malasseziomycetes</taxon>
        <taxon>Malasseziales</taxon>
        <taxon>Malasseziaceae</taxon>
        <taxon>Malassezia</taxon>
    </lineage>
</organism>
<evidence type="ECO:0000313" key="1">
    <source>
        <dbReference type="EMBL" id="PKI85259.1"/>
    </source>
</evidence>
<dbReference type="AlphaFoldDB" id="A0A2N1JFE6"/>
<dbReference type="InterPro" id="IPR024420">
    <property type="entry name" value="TRAPP_III_complex_Trs85"/>
</dbReference>
<keyword evidence="2" id="KW-1185">Reference proteome</keyword>
<sequence>MEAERSVYRALCPRIAVLESEDVTHIAEGNGLRNLTELLRPFEAHTHNVAVRTSQLVSRTYTNFFVRFETPAAFFISSDGAEPGTLDNFLDQVQTRLRAHGQALSGTIPSLVHDHAMDADGRAEKEAYGRASQPWFSDIAEYLYRYRPMRSYDSFSHPQAVILAVSSSNPDPMNAFARLYQETSTGMFAEENVLRCYLVLHDTKKEGNDKQRSMALLQEVKKTYGLQCAMLALNSASAPDPAVQALFAQESNAADSRGAFPAAPDALAKFLSGNDKDQIQAYVRELVVKSMVPYMERSIQRLNEQVGHSRRGFTAKLFGAGRKLFSTRSADTAHSAHRYDVETHTYSPNTITSQTRRLADLAFYMQDFMLASEMYDATRRDAQVDHAVEYSAAAAEMVCITKLLEAAAAQVRPPPMDPLFYACCDEYLHTPSGHLYALRATFLYTSAQKMLSNELSVAHALIHAASFTDEVLRGAVLEQASFAYLCLPTPLERKSASTLLRSAGSYEACGQKTLSLRAYLSVLAFYRNRAWPAITDHVLYKLALQAHNAGHALDAISYLVQLLHGGSKWMAERDEEVVRELLNVYKYASEEAHGPYEISFQTPIWSVADAWIATMGGQMPRFFDLEAQIAAHKIRLGDNTHIAGIEETFTVHLTATNPLHTRLSISNVRLYFSGMQEAAASDETGDIALEAQETRRISIHARIALPGAYRLERITFRLGGTVLVMQSMQKRGPRLQCTKEQRITPAYAPDETLTVQVCEHVPRLAIDLCKLPEKAYAGQRLSLILGLSNPSPAPLSHLALAYAPNEMVLGVPEAQDGDSIQVPAALARPSVHSASVASLAPSSSETLTCALHTMEQGTLHLKWLFVYQNRRGEYFQSACEHILEVLPVLAATTKIRYTPPGYLVYLALENQSDEPIRIPSITCASELYAAIPQTLPCSDALQPGARFTTALRFAPLPHIQADVMLPHALHTLRPFLGMQPEALPARSICFTQTRVCSVSDAPQSGSLFQCPSLYARCRSAWRLRTLAHTYDFLPVSVRADTFSVLESNELDLLVAWVSPSQHGQLYLPGTRLGLRADTAQSFEALAALGKSSGANNMYEETTRERQAILAKLRRSPLFAYSMPLQLDVPTKHISHDFFTGPSVLAAPVTLQLANASPLWSLSYTLRLLPAGAIEKGVKLPVAPWLNATVLRGTIAPCSAIMQWM</sequence>
<name>A0A2N1JFE6_9BASI</name>
<dbReference type="PANTHER" id="PTHR12975">
    <property type="entry name" value="TRANSPORT PROTEIN TRAPP"/>
    <property type="match status" value="1"/>
</dbReference>
<dbReference type="Proteomes" id="UP000232875">
    <property type="component" value="Unassembled WGS sequence"/>
</dbReference>
<reference evidence="1 2" key="1">
    <citation type="submission" date="2017-10" db="EMBL/GenBank/DDBJ databases">
        <title>A novel species of cold-tolerant Malassezia isolated from bats.</title>
        <authorList>
            <person name="Lorch J.M."/>
            <person name="Palmer J.M."/>
            <person name="Vanderwolf K.J."/>
            <person name="Schmidt K.Z."/>
            <person name="Verant M.L."/>
            <person name="Weller T.J."/>
            <person name="Blehert D.S."/>
        </authorList>
    </citation>
    <scope>NUCLEOTIDE SEQUENCE [LARGE SCALE GENOMIC DNA]</scope>
    <source>
        <strain evidence="1 2">NWHC:44797-103</strain>
    </source>
</reference>
<accession>A0A2N1JFE6</accession>
<dbReference type="OrthoDB" id="203724at2759"/>